<keyword evidence="4" id="KW-0963">Cytoplasm</keyword>
<comment type="subcellular location">
    <subcellularLocation>
        <location evidence="4 6">Cytoplasm</location>
    </subcellularLocation>
</comment>
<dbReference type="GO" id="GO:0005829">
    <property type="term" value="C:cytosol"/>
    <property type="evidence" value="ECO:0007669"/>
    <property type="project" value="TreeGrafter"/>
</dbReference>
<dbReference type="FunFam" id="3.30.110.10:FF:000001">
    <property type="entry name" value="Translation initiation factor IF-3"/>
    <property type="match status" value="1"/>
</dbReference>
<dbReference type="GO" id="GO:0016020">
    <property type="term" value="C:membrane"/>
    <property type="evidence" value="ECO:0007669"/>
    <property type="project" value="TreeGrafter"/>
</dbReference>
<evidence type="ECO:0000256" key="4">
    <source>
        <dbReference type="HAMAP-Rule" id="MF_00080"/>
    </source>
</evidence>
<evidence type="ECO:0000259" key="8">
    <source>
        <dbReference type="Pfam" id="PF05198"/>
    </source>
</evidence>
<evidence type="ECO:0000256" key="1">
    <source>
        <dbReference type="ARBA" id="ARBA00005439"/>
    </source>
</evidence>
<proteinExistence type="inferred from homology"/>
<evidence type="ECO:0000256" key="5">
    <source>
        <dbReference type="NCBIfam" id="TIGR00168"/>
    </source>
</evidence>
<dbReference type="InterPro" id="IPR001288">
    <property type="entry name" value="Translation_initiation_fac_3"/>
</dbReference>
<feature type="domain" description="Translation initiation factor 3 N-terminal" evidence="8">
    <location>
        <begin position="74"/>
        <end position="143"/>
    </location>
</feature>
<evidence type="ECO:0000256" key="2">
    <source>
        <dbReference type="ARBA" id="ARBA00022540"/>
    </source>
</evidence>
<dbReference type="GO" id="GO:0032790">
    <property type="term" value="P:ribosome disassembly"/>
    <property type="evidence" value="ECO:0007669"/>
    <property type="project" value="TreeGrafter"/>
</dbReference>
<dbReference type="Gene3D" id="3.30.110.10">
    <property type="entry name" value="Translation initiation factor 3 (IF-3), C-terminal domain"/>
    <property type="match status" value="1"/>
</dbReference>
<dbReference type="PROSITE" id="PS00938">
    <property type="entry name" value="IF3"/>
    <property type="match status" value="1"/>
</dbReference>
<dbReference type="AlphaFoldDB" id="K4LHJ8"/>
<evidence type="ECO:0000259" key="7">
    <source>
        <dbReference type="Pfam" id="PF00707"/>
    </source>
</evidence>
<organism evidence="9 10">
    <name type="scientific">Thermacetogenium phaeum (strain ATCC BAA-254 / DSM 26808 / PB)</name>
    <dbReference type="NCBI Taxonomy" id="1089553"/>
    <lineage>
        <taxon>Bacteria</taxon>
        <taxon>Bacillati</taxon>
        <taxon>Bacillota</taxon>
        <taxon>Clostridia</taxon>
        <taxon>Thermoanaerobacterales</taxon>
        <taxon>Thermoanaerobacteraceae</taxon>
        <taxon>Thermacetogenium</taxon>
    </lineage>
</organism>
<dbReference type="FunFam" id="3.10.20.80:FF:000001">
    <property type="entry name" value="Translation initiation factor IF-3"/>
    <property type="match status" value="1"/>
</dbReference>
<sequence length="243" mass="28353">MDTVVWVIDTKKRHVLYSLTQAEATRFSPWGENCYQGNDEGLFWICKAGGPYHPPLGVWETLRRWRIINKDLRVNEEIRAREARIVGSDGQQLGIMPVKEGLRIAMEQGLDLVEVAPHAKPPVCRIMDYGKYKYEQSKRERDARKKQRVINIKELKIRPGIEEHDFQVKVRSAQRFLSDGDKVKVTLMFRGREISHAELGHNLCMRFYQQLEKQAIMEKEPRVEGRNMIMILAPRPQEQVKGD</sequence>
<dbReference type="InterPro" id="IPR019813">
    <property type="entry name" value="Translation_initiation_fac3_CS"/>
</dbReference>
<name>K4LHJ8_THEPS</name>
<dbReference type="eggNOG" id="COG0290">
    <property type="taxonomic scope" value="Bacteria"/>
</dbReference>
<dbReference type="KEGG" id="tpz:Tph_c13310"/>
<dbReference type="PANTHER" id="PTHR10938">
    <property type="entry name" value="TRANSLATION INITIATION FACTOR IF-3"/>
    <property type="match status" value="1"/>
</dbReference>
<keyword evidence="3 4" id="KW-0648">Protein biosynthesis</keyword>
<dbReference type="GO" id="GO:0003743">
    <property type="term" value="F:translation initiation factor activity"/>
    <property type="evidence" value="ECO:0007669"/>
    <property type="project" value="UniProtKB-UniRule"/>
</dbReference>
<comment type="similarity">
    <text evidence="1 4 6">Belongs to the IF-3 family.</text>
</comment>
<keyword evidence="2 4" id="KW-0396">Initiation factor</keyword>
<gene>
    <name evidence="4 9" type="primary">infC</name>
    <name evidence="9" type="ordered locus">Tph_c13310</name>
</gene>
<feature type="domain" description="Translation initiation factor 3 C-terminal" evidence="7">
    <location>
        <begin position="150"/>
        <end position="234"/>
    </location>
</feature>
<reference evidence="9 10" key="1">
    <citation type="journal article" date="2012" name="BMC Genomics">
        <title>Genome-guided analysis of physiological and morphological traits of the fermentative acetate oxidizer Thermacetogenium phaeum.</title>
        <authorList>
            <person name="Oehler D."/>
            <person name="Poehlein A."/>
            <person name="Leimbach A."/>
            <person name="Muller N."/>
            <person name="Daniel R."/>
            <person name="Gottschalk G."/>
            <person name="Schink B."/>
        </authorList>
    </citation>
    <scope>NUCLEOTIDE SEQUENCE [LARGE SCALE GENOMIC DNA]</scope>
    <source>
        <strain evidence="10">ATCC BAA-254 / DSM 26808 / PB</strain>
    </source>
</reference>
<evidence type="ECO:0000313" key="10">
    <source>
        <dbReference type="Proteomes" id="UP000000467"/>
    </source>
</evidence>
<accession>K4LHJ8</accession>
<dbReference type="Pfam" id="PF00707">
    <property type="entry name" value="IF3_C"/>
    <property type="match status" value="1"/>
</dbReference>
<dbReference type="NCBIfam" id="TIGR00168">
    <property type="entry name" value="infC"/>
    <property type="match status" value="1"/>
</dbReference>
<protein>
    <recommendedName>
        <fullName evidence="4 5">Translation initiation factor IF-3</fullName>
    </recommendedName>
</protein>
<dbReference type="HOGENOM" id="CLU_054919_3_2_9"/>
<keyword evidence="10" id="KW-1185">Reference proteome</keyword>
<evidence type="ECO:0000256" key="3">
    <source>
        <dbReference type="ARBA" id="ARBA00022917"/>
    </source>
</evidence>
<evidence type="ECO:0000256" key="6">
    <source>
        <dbReference type="RuleBase" id="RU000646"/>
    </source>
</evidence>
<dbReference type="Pfam" id="PF05198">
    <property type="entry name" value="IF3_N"/>
    <property type="match status" value="1"/>
</dbReference>
<dbReference type="HAMAP" id="MF_00080">
    <property type="entry name" value="IF_3"/>
    <property type="match status" value="1"/>
</dbReference>
<dbReference type="SUPFAM" id="SSF55200">
    <property type="entry name" value="Translation initiation factor IF3, C-terminal domain"/>
    <property type="match status" value="1"/>
</dbReference>
<dbReference type="InterPro" id="IPR019815">
    <property type="entry name" value="Translation_initiation_fac_3_C"/>
</dbReference>
<comment type="subunit">
    <text evidence="4 6">Monomer.</text>
</comment>
<dbReference type="InterPro" id="IPR019814">
    <property type="entry name" value="Translation_initiation_fac_3_N"/>
</dbReference>
<dbReference type="InterPro" id="IPR036787">
    <property type="entry name" value="T_IF-3_N_sf"/>
</dbReference>
<comment type="function">
    <text evidence="4 6">IF-3 binds to the 30S ribosomal subunit and shifts the equilibrium between 70S ribosomes and their 50S and 30S subunits in favor of the free subunits, thus enhancing the availability of 30S subunits on which protein synthesis initiation begins.</text>
</comment>
<dbReference type="InterPro" id="IPR036788">
    <property type="entry name" value="T_IF-3_C_sf"/>
</dbReference>
<dbReference type="PANTHER" id="PTHR10938:SF0">
    <property type="entry name" value="TRANSLATION INITIATION FACTOR IF-3, MITOCHONDRIAL"/>
    <property type="match status" value="1"/>
</dbReference>
<evidence type="ECO:0000313" key="9">
    <source>
        <dbReference type="EMBL" id="AFV11547.1"/>
    </source>
</evidence>
<dbReference type="EMBL" id="CP003732">
    <property type="protein sequence ID" value="AFV11547.1"/>
    <property type="molecule type" value="Genomic_DNA"/>
</dbReference>
<dbReference type="SUPFAM" id="SSF54364">
    <property type="entry name" value="Translation initiation factor IF3, N-terminal domain"/>
    <property type="match status" value="1"/>
</dbReference>
<dbReference type="Gene3D" id="3.10.20.80">
    <property type="entry name" value="Translation initiation factor 3 (IF-3), N-terminal domain"/>
    <property type="match status" value="1"/>
</dbReference>
<dbReference type="STRING" id="1089553.Tph_c13310"/>
<dbReference type="GO" id="GO:0043022">
    <property type="term" value="F:ribosome binding"/>
    <property type="evidence" value="ECO:0007669"/>
    <property type="project" value="UniProtKB-ARBA"/>
</dbReference>
<dbReference type="Proteomes" id="UP000000467">
    <property type="component" value="Chromosome"/>
</dbReference>